<dbReference type="Pfam" id="PF13649">
    <property type="entry name" value="Methyltransf_25"/>
    <property type="match status" value="1"/>
</dbReference>
<dbReference type="SUPFAM" id="SSF53335">
    <property type="entry name" value="S-adenosyl-L-methionine-dependent methyltransferases"/>
    <property type="match status" value="1"/>
</dbReference>
<dbReference type="InterPro" id="IPR029063">
    <property type="entry name" value="SAM-dependent_MTases_sf"/>
</dbReference>
<gene>
    <name evidence="5" type="ORF">HNP55_001935</name>
</gene>
<dbReference type="Proteomes" id="UP000562027">
    <property type="component" value="Unassembled WGS sequence"/>
</dbReference>
<dbReference type="RefSeq" id="WP_184298645.1">
    <property type="nucleotide sequence ID" value="NZ_JACHLP010000003.1"/>
</dbReference>
<dbReference type="GO" id="GO:0032259">
    <property type="term" value="P:methylation"/>
    <property type="evidence" value="ECO:0007669"/>
    <property type="project" value="UniProtKB-KW"/>
</dbReference>
<proteinExistence type="predicted"/>
<feature type="domain" description="Methyltransferase" evidence="4">
    <location>
        <begin position="77"/>
        <end position="170"/>
    </location>
</feature>
<dbReference type="PANTHER" id="PTHR43464">
    <property type="entry name" value="METHYLTRANSFERASE"/>
    <property type="match status" value="1"/>
</dbReference>
<keyword evidence="2 5" id="KW-0808">Transferase</keyword>
<accession>A0A840L5W5</accession>
<dbReference type="GO" id="GO:0008168">
    <property type="term" value="F:methyltransferase activity"/>
    <property type="evidence" value="ECO:0007669"/>
    <property type="project" value="UniProtKB-KW"/>
</dbReference>
<dbReference type="CDD" id="cd02440">
    <property type="entry name" value="AdoMet_MTases"/>
    <property type="match status" value="1"/>
</dbReference>
<dbReference type="InterPro" id="IPR041698">
    <property type="entry name" value="Methyltransf_25"/>
</dbReference>
<protein>
    <submittedName>
        <fullName evidence="5">SAM-dependent methyltransferase</fullName>
    </submittedName>
</protein>
<name>A0A840L5W5_9BURK</name>
<sequence>MLITPDASHSLQDFGALSEADLRVLDASLQAQDSPRWDAFYQDRSKPCPFFGEQPDESLAAWLADEALIPAGRGRALDLGCGNARNAIHLARSGFHVDALDYSAQAIAWAKERVAASGAEVGLRQGDFFELALPEAGYDFIYDSGCFHHIAPHRRATYVARVLRALKPGGWFGLCAFRPEGGSGFSDAEVYARHSLGGGLGYTEAQLRAIWSPVLQVLELRQMHKPAADSGRFGEAFLWVLLGRKPRLRG</sequence>
<dbReference type="Gene3D" id="3.40.50.150">
    <property type="entry name" value="Vaccinia Virus protein VP39"/>
    <property type="match status" value="1"/>
</dbReference>
<keyword evidence="3" id="KW-0949">S-adenosyl-L-methionine</keyword>
<dbReference type="AlphaFoldDB" id="A0A840L5W5"/>
<keyword evidence="6" id="KW-1185">Reference proteome</keyword>
<reference evidence="5 6" key="1">
    <citation type="submission" date="2020-08" db="EMBL/GenBank/DDBJ databases">
        <title>Functional genomics of gut bacteria from endangered species of beetles.</title>
        <authorList>
            <person name="Carlos-Shanley C."/>
        </authorList>
    </citation>
    <scope>NUCLEOTIDE SEQUENCE [LARGE SCALE GENOMIC DNA]</scope>
    <source>
        <strain evidence="5 6">S00239</strain>
    </source>
</reference>
<evidence type="ECO:0000313" key="6">
    <source>
        <dbReference type="Proteomes" id="UP000562027"/>
    </source>
</evidence>
<keyword evidence="1 5" id="KW-0489">Methyltransferase</keyword>
<organism evidence="5 6">
    <name type="scientific">Roseateles oligotrophus</name>
    <dbReference type="NCBI Taxonomy" id="1769250"/>
    <lineage>
        <taxon>Bacteria</taxon>
        <taxon>Pseudomonadati</taxon>
        <taxon>Pseudomonadota</taxon>
        <taxon>Betaproteobacteria</taxon>
        <taxon>Burkholderiales</taxon>
        <taxon>Sphaerotilaceae</taxon>
        <taxon>Roseateles</taxon>
    </lineage>
</organism>
<dbReference type="PANTHER" id="PTHR43464:SF19">
    <property type="entry name" value="UBIQUINONE BIOSYNTHESIS O-METHYLTRANSFERASE, MITOCHONDRIAL"/>
    <property type="match status" value="1"/>
</dbReference>
<evidence type="ECO:0000313" key="5">
    <source>
        <dbReference type="EMBL" id="MBB4843416.1"/>
    </source>
</evidence>
<evidence type="ECO:0000256" key="3">
    <source>
        <dbReference type="ARBA" id="ARBA00022691"/>
    </source>
</evidence>
<evidence type="ECO:0000256" key="2">
    <source>
        <dbReference type="ARBA" id="ARBA00022679"/>
    </source>
</evidence>
<evidence type="ECO:0000256" key="1">
    <source>
        <dbReference type="ARBA" id="ARBA00022603"/>
    </source>
</evidence>
<evidence type="ECO:0000259" key="4">
    <source>
        <dbReference type="Pfam" id="PF13649"/>
    </source>
</evidence>
<dbReference type="EMBL" id="JACHLP010000003">
    <property type="protein sequence ID" value="MBB4843416.1"/>
    <property type="molecule type" value="Genomic_DNA"/>
</dbReference>
<comment type="caution">
    <text evidence="5">The sequence shown here is derived from an EMBL/GenBank/DDBJ whole genome shotgun (WGS) entry which is preliminary data.</text>
</comment>